<reference evidence="2" key="1">
    <citation type="submission" date="2020-11" db="EMBL/GenBank/DDBJ databases">
        <authorList>
            <person name="Tran Van P."/>
        </authorList>
    </citation>
    <scope>NUCLEOTIDE SEQUENCE</scope>
</reference>
<sequence>MQVPLVVALIACAISQALGAGVYTQRFLDQYSKIHNASNGY</sequence>
<dbReference type="EMBL" id="OC926537">
    <property type="protein sequence ID" value="CAD7656770.1"/>
    <property type="molecule type" value="Genomic_DNA"/>
</dbReference>
<keyword evidence="1" id="KW-0732">Signal</keyword>
<gene>
    <name evidence="2" type="ORF">ONB1V03_LOCUS13406</name>
</gene>
<evidence type="ECO:0000313" key="3">
    <source>
        <dbReference type="Proteomes" id="UP000728032"/>
    </source>
</evidence>
<name>A0A7R9QT33_9ACAR</name>
<organism evidence="2">
    <name type="scientific">Oppiella nova</name>
    <dbReference type="NCBI Taxonomy" id="334625"/>
    <lineage>
        <taxon>Eukaryota</taxon>
        <taxon>Metazoa</taxon>
        <taxon>Ecdysozoa</taxon>
        <taxon>Arthropoda</taxon>
        <taxon>Chelicerata</taxon>
        <taxon>Arachnida</taxon>
        <taxon>Acari</taxon>
        <taxon>Acariformes</taxon>
        <taxon>Sarcoptiformes</taxon>
        <taxon>Oribatida</taxon>
        <taxon>Brachypylina</taxon>
        <taxon>Oppioidea</taxon>
        <taxon>Oppiidae</taxon>
        <taxon>Oppiella</taxon>
    </lineage>
</organism>
<feature type="non-terminal residue" evidence="2">
    <location>
        <position position="41"/>
    </location>
</feature>
<dbReference type="AlphaFoldDB" id="A0A7R9QT33"/>
<keyword evidence="3" id="KW-1185">Reference proteome</keyword>
<evidence type="ECO:0000313" key="2">
    <source>
        <dbReference type="EMBL" id="CAD7656770.1"/>
    </source>
</evidence>
<feature type="signal peptide" evidence="1">
    <location>
        <begin position="1"/>
        <end position="19"/>
    </location>
</feature>
<protein>
    <submittedName>
        <fullName evidence="2">Uncharacterized protein</fullName>
    </submittedName>
</protein>
<dbReference type="Proteomes" id="UP000728032">
    <property type="component" value="Unassembled WGS sequence"/>
</dbReference>
<proteinExistence type="predicted"/>
<evidence type="ECO:0000256" key="1">
    <source>
        <dbReference type="SAM" id="SignalP"/>
    </source>
</evidence>
<accession>A0A7R9QT33</accession>
<feature type="chain" id="PRO_5036211965" evidence="1">
    <location>
        <begin position="20"/>
        <end position="41"/>
    </location>
</feature>
<dbReference type="EMBL" id="CAJPVJ010011712">
    <property type="protein sequence ID" value="CAG2173957.1"/>
    <property type="molecule type" value="Genomic_DNA"/>
</dbReference>
<dbReference type="OrthoDB" id="6661625at2759"/>